<organism evidence="3 4">
    <name type="scientific">Streptomyces cacaoi</name>
    <dbReference type="NCBI Taxonomy" id="1898"/>
    <lineage>
        <taxon>Bacteria</taxon>
        <taxon>Bacillati</taxon>
        <taxon>Actinomycetota</taxon>
        <taxon>Actinomycetes</taxon>
        <taxon>Kitasatosporales</taxon>
        <taxon>Streptomycetaceae</taxon>
        <taxon>Streptomyces</taxon>
    </lineage>
</organism>
<dbReference type="GO" id="GO:0008233">
    <property type="term" value="F:peptidase activity"/>
    <property type="evidence" value="ECO:0007669"/>
    <property type="project" value="UniProtKB-KW"/>
</dbReference>
<dbReference type="GO" id="GO:0006508">
    <property type="term" value="P:proteolysis"/>
    <property type="evidence" value="ECO:0007669"/>
    <property type="project" value="UniProtKB-KW"/>
</dbReference>
<dbReference type="Pfam" id="PF20028">
    <property type="entry name" value="VMAP-C"/>
    <property type="match status" value="1"/>
</dbReference>
<proteinExistence type="predicted"/>
<protein>
    <submittedName>
        <fullName evidence="3">Serine protease</fullName>
    </submittedName>
</protein>
<evidence type="ECO:0000313" key="3">
    <source>
        <dbReference type="EMBL" id="GEB50548.1"/>
    </source>
</evidence>
<evidence type="ECO:0000313" key="4">
    <source>
        <dbReference type="Proteomes" id="UP000319210"/>
    </source>
</evidence>
<dbReference type="Gene3D" id="2.40.10.120">
    <property type="match status" value="1"/>
</dbReference>
<feature type="region of interest" description="Disordered" evidence="1">
    <location>
        <begin position="245"/>
        <end position="267"/>
    </location>
</feature>
<reference evidence="3 4" key="1">
    <citation type="submission" date="2019-06" db="EMBL/GenBank/DDBJ databases">
        <title>Whole genome shotgun sequence of Streptomyces cacaoi subsp. cacaoi NBRC 12748.</title>
        <authorList>
            <person name="Hosoyama A."/>
            <person name="Uohara A."/>
            <person name="Ohji S."/>
            <person name="Ichikawa N."/>
        </authorList>
    </citation>
    <scope>NUCLEOTIDE SEQUENCE [LARGE SCALE GENOMIC DNA]</scope>
    <source>
        <strain evidence="3 4">NBRC 12748</strain>
    </source>
</reference>
<dbReference type="RefSeq" id="WP_230988701.1">
    <property type="nucleotide sequence ID" value="NZ_BJMM01000013.1"/>
</dbReference>
<accession>A0A4Y3R1I0</accession>
<dbReference type="SUPFAM" id="SSF50494">
    <property type="entry name" value="Trypsin-like serine proteases"/>
    <property type="match status" value="1"/>
</dbReference>
<evidence type="ECO:0000259" key="2">
    <source>
        <dbReference type="Pfam" id="PF20028"/>
    </source>
</evidence>
<dbReference type="Pfam" id="PF13365">
    <property type="entry name" value="Trypsin_2"/>
    <property type="match status" value="1"/>
</dbReference>
<feature type="domain" description="vWA-MoxR associated protein C-terminal" evidence="2">
    <location>
        <begin position="431"/>
        <end position="709"/>
    </location>
</feature>
<name>A0A4Y3R1I0_STRCI</name>
<keyword evidence="3" id="KW-0378">Hydrolase</keyword>
<comment type="caution">
    <text evidence="3">The sequence shown here is derived from an EMBL/GenBank/DDBJ whole genome shotgun (WGS) entry which is preliminary data.</text>
</comment>
<dbReference type="AlphaFoldDB" id="A0A4Y3R1I0"/>
<keyword evidence="3" id="KW-0645">Protease</keyword>
<gene>
    <name evidence="3" type="ORF">SCA03_30990</name>
</gene>
<evidence type="ECO:0000256" key="1">
    <source>
        <dbReference type="SAM" id="MobiDB-lite"/>
    </source>
</evidence>
<keyword evidence="4" id="KW-1185">Reference proteome</keyword>
<dbReference type="EMBL" id="BJMM01000013">
    <property type="protein sequence ID" value="GEB50548.1"/>
    <property type="molecule type" value="Genomic_DNA"/>
</dbReference>
<dbReference type="Proteomes" id="UP000319210">
    <property type="component" value="Unassembled WGS sequence"/>
</dbReference>
<dbReference type="InterPro" id="IPR009003">
    <property type="entry name" value="Peptidase_S1_PA"/>
</dbReference>
<dbReference type="InterPro" id="IPR045450">
    <property type="entry name" value="VMAP_C"/>
</dbReference>
<sequence length="733" mass="76389">MNAPTGSEAAVRASVVRIGAPGDGYDGAIGATGRHGREAALWGSGYFVAPGWVLTCAHVVGPGAAAVWKGERAIGITREDGEVLTGELAFGLPAPQDPRTPPSPWPFPDLALLRVPDAAGDDTDCLWLSDRSALTPADVGLYGWMPGPVPGEPLFYADVCHAAGGSKGPLILSAGRYTEGCSGGPVVDLARGAVVGTIKNRRRSDGSGMAVPGTALRALCDAGPRGARVLHEVLAAHDRHHRTRYLGPGDSWPRRQARAEPAAGGSGYGFTPGRRAELYGLLAGLAPPAAAGQVLRLVNEARDAVMEDPLGVREHDPRSWREGAGLLYEPRDGRVQPGEHVPGRELEAVVVYAALVHTAAAPAADAPAPAAEALRTWVEATEPVLHSGRTRRRIRDILASGGADPAGAPARRADVLVEIDPDLYGTGSHAWRVAVVERPAGPDGEGAPAGAPGGTLVATSEQDAPRACLEEELRGALSRALDQCDVDDHLASVAFVLPHTLFDEPVDRWRARPHDPADPYNPHTLPLGQRRLVVVRSRERRDHGVTPEWRARAKGVAEGPLEAVPLRSEVPREGHTGAGAEGGHAAYGRLRAAPPGAVPVHCSGAGAGAGARALAAALAAGHVVALWRHTEPEGEAGGSGRSAGARGEPPVRHGDCARFLECAGALLAEAHSAEHLPAHIRTLRTANADADDGGPEHPSAAWARHIVLFHHPPDEVPEAALREPPLMPGPRLP</sequence>